<evidence type="ECO:0000313" key="6">
    <source>
        <dbReference type="EMBL" id="GFQ05267.1"/>
    </source>
</evidence>
<evidence type="ECO:0000256" key="1">
    <source>
        <dbReference type="ARBA" id="ARBA00022946"/>
    </source>
</evidence>
<dbReference type="PANTHER" id="PTHR46991:SF11">
    <property type="entry name" value="SMALL HEAT SHOCK PROTEIN HSPF"/>
    <property type="match status" value="1"/>
</dbReference>
<sequence length="93" mass="10637">MKSKVTTDAIYFRLFMPGVSKENVKVWIEKVKLIAEGKRDKDFVEDKDNYAMRLGVPLPMEIIKANVITSEMKNGSLKVHLPLSIIVRDDNDD</sequence>
<keyword evidence="2 6" id="KW-0346">Stress response</keyword>
<proteinExistence type="inferred from homology"/>
<comment type="caution">
    <text evidence="6">The sequence shown here is derived from an EMBL/GenBank/DDBJ whole genome shotgun (WGS) entry which is preliminary data.</text>
</comment>
<dbReference type="PANTHER" id="PTHR46991">
    <property type="entry name" value="23.5 KDA HEAT SHOCK PROTEIN, MITOCHONDRIAL"/>
    <property type="match status" value="1"/>
</dbReference>
<dbReference type="InterPro" id="IPR008978">
    <property type="entry name" value="HSP20-like_chaperone"/>
</dbReference>
<evidence type="ECO:0000256" key="3">
    <source>
        <dbReference type="PROSITE-ProRule" id="PRU00285"/>
    </source>
</evidence>
<evidence type="ECO:0000259" key="5">
    <source>
        <dbReference type="PROSITE" id="PS01031"/>
    </source>
</evidence>
<dbReference type="Gene3D" id="2.60.40.790">
    <property type="match status" value="1"/>
</dbReference>
<protein>
    <submittedName>
        <fullName evidence="6">Heat shock 22 kDa protein mitochondrial</fullName>
    </submittedName>
</protein>
<dbReference type="InterPro" id="IPR044656">
    <property type="entry name" value="HSP14.7/HSP23.5/HSP23.6-like"/>
</dbReference>
<dbReference type="AlphaFoldDB" id="A0A830D0V5"/>
<dbReference type="PROSITE" id="PS01031">
    <property type="entry name" value="SHSP"/>
    <property type="match status" value="1"/>
</dbReference>
<keyword evidence="1" id="KW-0809">Transit peptide</keyword>
<dbReference type="OrthoDB" id="919483at2759"/>
<keyword evidence="7" id="KW-1185">Reference proteome</keyword>
<organism evidence="6 7">
    <name type="scientific">Phtheirospermum japonicum</name>
    <dbReference type="NCBI Taxonomy" id="374723"/>
    <lineage>
        <taxon>Eukaryota</taxon>
        <taxon>Viridiplantae</taxon>
        <taxon>Streptophyta</taxon>
        <taxon>Embryophyta</taxon>
        <taxon>Tracheophyta</taxon>
        <taxon>Spermatophyta</taxon>
        <taxon>Magnoliopsida</taxon>
        <taxon>eudicotyledons</taxon>
        <taxon>Gunneridae</taxon>
        <taxon>Pentapetalae</taxon>
        <taxon>asterids</taxon>
        <taxon>lamiids</taxon>
        <taxon>Lamiales</taxon>
        <taxon>Orobanchaceae</taxon>
        <taxon>Orobanchaceae incertae sedis</taxon>
        <taxon>Phtheirospermum</taxon>
    </lineage>
</organism>
<name>A0A830D0V5_9LAMI</name>
<comment type="similarity">
    <text evidence="3 4">Belongs to the small heat shock protein (HSP20) family.</text>
</comment>
<evidence type="ECO:0000313" key="7">
    <source>
        <dbReference type="Proteomes" id="UP000653305"/>
    </source>
</evidence>
<evidence type="ECO:0000256" key="2">
    <source>
        <dbReference type="ARBA" id="ARBA00023016"/>
    </source>
</evidence>
<reference evidence="6" key="1">
    <citation type="submission" date="2020-07" db="EMBL/GenBank/DDBJ databases">
        <title>Ethylene signaling mediates host invasion by parasitic plants.</title>
        <authorList>
            <person name="Yoshida S."/>
        </authorList>
    </citation>
    <scope>NUCLEOTIDE SEQUENCE</scope>
    <source>
        <strain evidence="6">Okayama</strain>
    </source>
</reference>
<evidence type="ECO:0000256" key="4">
    <source>
        <dbReference type="RuleBase" id="RU003616"/>
    </source>
</evidence>
<accession>A0A830D0V5</accession>
<feature type="unsure residue" description="D or N" evidence="6">
    <location>
        <position position="48"/>
    </location>
</feature>
<dbReference type="SUPFAM" id="SSF49764">
    <property type="entry name" value="HSP20-like chaperones"/>
    <property type="match status" value="1"/>
</dbReference>
<feature type="domain" description="SHSP" evidence="5">
    <location>
        <begin position="1"/>
        <end position="93"/>
    </location>
</feature>
<dbReference type="Proteomes" id="UP000653305">
    <property type="component" value="Unassembled WGS sequence"/>
</dbReference>
<dbReference type="InterPro" id="IPR002068">
    <property type="entry name" value="A-crystallin/Hsp20_dom"/>
</dbReference>
<dbReference type="EMBL" id="BMAC01001038">
    <property type="protein sequence ID" value="GFQ05267.1"/>
    <property type="molecule type" value="Genomic_DNA"/>
</dbReference>
<dbReference type="CDD" id="cd06464">
    <property type="entry name" value="ACD_sHsps-like"/>
    <property type="match status" value="1"/>
</dbReference>
<dbReference type="Pfam" id="PF00011">
    <property type="entry name" value="HSP20"/>
    <property type="match status" value="1"/>
</dbReference>
<gene>
    <name evidence="6" type="ORF">PHJA_002670800</name>
</gene>